<evidence type="ECO:0000256" key="2">
    <source>
        <dbReference type="ARBA" id="ARBA00012122"/>
    </source>
</evidence>
<keyword evidence="6" id="KW-0808">Transferase</keyword>
<feature type="domain" description="ATPase BadF/BadG/BcrA/BcrD type" evidence="5">
    <location>
        <begin position="8"/>
        <end position="276"/>
    </location>
</feature>
<gene>
    <name evidence="6" type="ORF">B7P43_G05631</name>
</gene>
<dbReference type="EMBL" id="NEVH01004410">
    <property type="protein sequence ID" value="PNF39665.1"/>
    <property type="molecule type" value="Genomic_DNA"/>
</dbReference>
<dbReference type="InParanoid" id="A0A2J7RFQ6"/>
<dbReference type="EMBL" id="NEVH01004410">
    <property type="protein sequence ID" value="PNF39663.1"/>
    <property type="molecule type" value="Genomic_DNA"/>
</dbReference>
<evidence type="ECO:0000256" key="4">
    <source>
        <dbReference type="ARBA" id="ARBA00031123"/>
    </source>
</evidence>
<dbReference type="PANTHER" id="PTHR12862:SF0">
    <property type="entry name" value="N-ACETYL-D-GLUCOSAMINE KINASE"/>
    <property type="match status" value="1"/>
</dbReference>
<dbReference type="PANTHER" id="PTHR12862">
    <property type="entry name" value="BADF TYPE ATPASE DOMAIN-CONTAINING PROTEIN"/>
    <property type="match status" value="1"/>
</dbReference>
<protein>
    <recommendedName>
        <fullName evidence="3">N-acetyl-D-glucosamine kinase</fullName>
        <ecNumber evidence="2">2.7.1.59</ecNumber>
    </recommendedName>
    <alternativeName>
        <fullName evidence="4">GlcNAc kinase</fullName>
    </alternativeName>
</protein>
<dbReference type="InterPro" id="IPR043129">
    <property type="entry name" value="ATPase_NBD"/>
</dbReference>
<dbReference type="EC" id="2.7.1.59" evidence="2"/>
<comment type="similarity">
    <text evidence="1">Belongs to the eukaryotic-type N-acetylglucosamine kinase family.</text>
</comment>
<accession>A0A2J7RFQ6</accession>
<dbReference type="InterPro" id="IPR002731">
    <property type="entry name" value="ATPase_BadF"/>
</dbReference>
<dbReference type="CDD" id="cd24078">
    <property type="entry name" value="ASKHA_NBD_NAGK_meta"/>
    <property type="match status" value="1"/>
</dbReference>
<reference evidence="6 7" key="1">
    <citation type="submission" date="2017-12" db="EMBL/GenBank/DDBJ databases">
        <title>Hemimetabolous genomes reveal molecular basis of termite eusociality.</title>
        <authorList>
            <person name="Harrison M.C."/>
            <person name="Jongepier E."/>
            <person name="Robertson H.M."/>
            <person name="Arning N."/>
            <person name="Bitard-Feildel T."/>
            <person name="Chao H."/>
            <person name="Childers C.P."/>
            <person name="Dinh H."/>
            <person name="Doddapaneni H."/>
            <person name="Dugan S."/>
            <person name="Gowin J."/>
            <person name="Greiner C."/>
            <person name="Han Y."/>
            <person name="Hu H."/>
            <person name="Hughes D.S.T."/>
            <person name="Huylmans A.-K."/>
            <person name="Kemena C."/>
            <person name="Kremer L.P.M."/>
            <person name="Lee S.L."/>
            <person name="Lopez-Ezquerra A."/>
            <person name="Mallet L."/>
            <person name="Monroy-Kuhn J.M."/>
            <person name="Moser A."/>
            <person name="Murali S.C."/>
            <person name="Muzny D.M."/>
            <person name="Otani S."/>
            <person name="Piulachs M.-D."/>
            <person name="Poelchau M."/>
            <person name="Qu J."/>
            <person name="Schaub F."/>
            <person name="Wada-Katsumata A."/>
            <person name="Worley K.C."/>
            <person name="Xie Q."/>
            <person name="Ylla G."/>
            <person name="Poulsen M."/>
            <person name="Gibbs R.A."/>
            <person name="Schal C."/>
            <person name="Richards S."/>
            <person name="Belles X."/>
            <person name="Korb J."/>
            <person name="Bornberg-Bauer E."/>
        </authorList>
    </citation>
    <scope>NUCLEOTIDE SEQUENCE [LARGE SCALE GENOMIC DNA]</scope>
    <source>
        <tissue evidence="6">Whole body</tissue>
    </source>
</reference>
<dbReference type="InterPro" id="IPR039758">
    <property type="entry name" value="NAGK-like"/>
</dbReference>
<dbReference type="Proteomes" id="UP000235965">
    <property type="component" value="Unassembled WGS sequence"/>
</dbReference>
<dbReference type="Pfam" id="PF01869">
    <property type="entry name" value="BcrAD_BadFG"/>
    <property type="match status" value="1"/>
</dbReference>
<proteinExistence type="inferred from homology"/>
<dbReference type="AlphaFoldDB" id="A0A2J7RFQ6"/>
<keyword evidence="7" id="KW-1185">Reference proteome</keyword>
<dbReference type="SUPFAM" id="SSF53067">
    <property type="entry name" value="Actin-like ATPase domain"/>
    <property type="match status" value="2"/>
</dbReference>
<evidence type="ECO:0000313" key="7">
    <source>
        <dbReference type="Proteomes" id="UP000235965"/>
    </source>
</evidence>
<dbReference type="OrthoDB" id="311172at2759"/>
<dbReference type="Gene3D" id="3.30.420.40">
    <property type="match status" value="1"/>
</dbReference>
<evidence type="ECO:0000256" key="1">
    <source>
        <dbReference type="ARBA" id="ARBA00006198"/>
    </source>
</evidence>
<organism evidence="6 7">
    <name type="scientific">Cryptotermes secundus</name>
    <dbReference type="NCBI Taxonomy" id="105785"/>
    <lineage>
        <taxon>Eukaryota</taxon>
        <taxon>Metazoa</taxon>
        <taxon>Ecdysozoa</taxon>
        <taxon>Arthropoda</taxon>
        <taxon>Hexapoda</taxon>
        <taxon>Insecta</taxon>
        <taxon>Pterygota</taxon>
        <taxon>Neoptera</taxon>
        <taxon>Polyneoptera</taxon>
        <taxon>Dictyoptera</taxon>
        <taxon>Blattodea</taxon>
        <taxon>Blattoidea</taxon>
        <taxon>Termitoidae</taxon>
        <taxon>Kalotermitidae</taxon>
        <taxon>Cryptotermitinae</taxon>
        <taxon>Cryptotermes</taxon>
    </lineage>
</organism>
<evidence type="ECO:0000313" key="6">
    <source>
        <dbReference type="EMBL" id="PNF39663.1"/>
    </source>
</evidence>
<comment type="caution">
    <text evidence="6">The sequence shown here is derived from an EMBL/GenBank/DDBJ whole genome shotgun (WGS) entry which is preliminary data.</text>
</comment>
<dbReference type="FunCoup" id="A0A2J7RFQ6">
    <property type="interactions" value="327"/>
</dbReference>
<name>A0A2J7RFQ6_9NEOP</name>
<dbReference type="GO" id="GO:0045127">
    <property type="term" value="F:N-acetylglucosamine kinase activity"/>
    <property type="evidence" value="ECO:0007669"/>
    <property type="project" value="UniProtKB-EC"/>
</dbReference>
<keyword evidence="6" id="KW-0418">Kinase</keyword>
<evidence type="ECO:0000259" key="5">
    <source>
        <dbReference type="Pfam" id="PF01869"/>
    </source>
</evidence>
<sequence length="342" mass="37820">MASIILGGIEGGATHSNLVLFNGNGEKLAQVAGPGTNHWILGMEECQKRINKMVEQAKHEAKLPSEKPLNALGMSLSGCEQEETNKQLKEELQKNFPMLSSNYVVCSDTVGSIAAVLENGGIVLIAGTGSNCLLLNPDGSVHRCGGWGHIMGDEGAAWWISHKAIKICFDEQDNFSQPPHPTQVVWKSVQEHYKIETRFDVLDHCYTKFDKCHFAGLCKLLAKAAVQGDRLSQWLFKEAGRMLARHITALLPQVDRKLLNEPGGLPVVCVGSVWLSWEYLKPGFITQLKEGAAKLQRLSLLRLTTSIATGSVYLAAKEIHFDLPRDYTHNYEIFFTYNGDQT</sequence>
<evidence type="ECO:0000256" key="3">
    <source>
        <dbReference type="ARBA" id="ARBA00014974"/>
    </source>
</evidence>
<dbReference type="STRING" id="105785.A0A2J7RFQ6"/>